<keyword evidence="1" id="KW-0007">Acetylation</keyword>
<name>A0ABV7KX90_9PROT</name>
<sequence length="219" mass="23788">MSDAQAPVRAVLWDFGGVFTTSPFEAFARYEAEKGLPKDFLRQVNATNPDGNAWAAMERSEISVDEFDRRFRAESAAAGHEVPGRDVLDLLSGDVREEMVTALKIVADRYRTACITNNMRMGHGPAMAGDTAKASRISGILDLFEVVIESSKVGMRKPEPGIYQMACRALEVEPSEAVYLDDLGVNLKPAKAMGMRTIKVAGAGQALDELEAILGHGLR</sequence>
<evidence type="ECO:0000256" key="1">
    <source>
        <dbReference type="ARBA" id="ARBA00022990"/>
    </source>
</evidence>
<dbReference type="InterPro" id="IPR052898">
    <property type="entry name" value="ACAD10-like"/>
</dbReference>
<organism evidence="2 3">
    <name type="scientific">Marinibaculum pumilum</name>
    <dbReference type="NCBI Taxonomy" id="1766165"/>
    <lineage>
        <taxon>Bacteria</taxon>
        <taxon>Pseudomonadati</taxon>
        <taxon>Pseudomonadota</taxon>
        <taxon>Alphaproteobacteria</taxon>
        <taxon>Rhodospirillales</taxon>
        <taxon>Rhodospirillaceae</taxon>
        <taxon>Marinibaculum</taxon>
    </lineage>
</organism>
<dbReference type="GO" id="GO:0016787">
    <property type="term" value="F:hydrolase activity"/>
    <property type="evidence" value="ECO:0007669"/>
    <property type="project" value="UniProtKB-KW"/>
</dbReference>
<dbReference type="EMBL" id="JBHRTR010000018">
    <property type="protein sequence ID" value="MFC3226932.1"/>
    <property type="molecule type" value="Genomic_DNA"/>
</dbReference>
<dbReference type="SFLD" id="SFLDG01129">
    <property type="entry name" value="C1.5:_HAD__Beta-PGM__Phosphata"/>
    <property type="match status" value="1"/>
</dbReference>
<evidence type="ECO:0000313" key="3">
    <source>
        <dbReference type="Proteomes" id="UP001595528"/>
    </source>
</evidence>
<dbReference type="CDD" id="cd02603">
    <property type="entry name" value="HAD_sEH-N_like"/>
    <property type="match status" value="1"/>
</dbReference>
<dbReference type="Pfam" id="PF00702">
    <property type="entry name" value="Hydrolase"/>
    <property type="match status" value="1"/>
</dbReference>
<dbReference type="InterPro" id="IPR023214">
    <property type="entry name" value="HAD_sf"/>
</dbReference>
<reference evidence="3" key="1">
    <citation type="journal article" date="2019" name="Int. J. Syst. Evol. Microbiol.">
        <title>The Global Catalogue of Microorganisms (GCM) 10K type strain sequencing project: providing services to taxonomists for standard genome sequencing and annotation.</title>
        <authorList>
            <consortium name="The Broad Institute Genomics Platform"/>
            <consortium name="The Broad Institute Genome Sequencing Center for Infectious Disease"/>
            <person name="Wu L."/>
            <person name="Ma J."/>
        </authorList>
    </citation>
    <scope>NUCLEOTIDE SEQUENCE [LARGE SCALE GENOMIC DNA]</scope>
    <source>
        <strain evidence="3">KCTC 42964</strain>
    </source>
</reference>
<keyword evidence="3" id="KW-1185">Reference proteome</keyword>
<dbReference type="PRINTS" id="PR00413">
    <property type="entry name" value="HADHALOGNASE"/>
</dbReference>
<dbReference type="NCBIfam" id="TIGR01509">
    <property type="entry name" value="HAD-SF-IA-v3"/>
    <property type="match status" value="1"/>
</dbReference>
<comment type="caution">
    <text evidence="2">The sequence shown here is derived from an EMBL/GenBank/DDBJ whole genome shotgun (WGS) entry which is preliminary data.</text>
</comment>
<dbReference type="RefSeq" id="WP_379899085.1">
    <property type="nucleotide sequence ID" value="NZ_JBHRTR010000018.1"/>
</dbReference>
<gene>
    <name evidence="2" type="ORF">ACFOGJ_06815</name>
</gene>
<dbReference type="InterPro" id="IPR023198">
    <property type="entry name" value="PGP-like_dom2"/>
</dbReference>
<dbReference type="NCBIfam" id="TIGR02247">
    <property type="entry name" value="HAD-1A3-hyp"/>
    <property type="match status" value="1"/>
</dbReference>
<dbReference type="PANTHER" id="PTHR47829">
    <property type="entry name" value="HYDROLASE, PUTATIVE (AFU_ORTHOLOGUE AFUA_1G12880)-RELATED"/>
    <property type="match status" value="1"/>
</dbReference>
<dbReference type="Gene3D" id="1.10.150.240">
    <property type="entry name" value="Putative phosphatase, domain 2"/>
    <property type="match status" value="1"/>
</dbReference>
<keyword evidence="2" id="KW-0378">Hydrolase</keyword>
<dbReference type="PANTHER" id="PTHR47829:SF1">
    <property type="entry name" value="HAD FAMILY PHOSPHATASE"/>
    <property type="match status" value="1"/>
</dbReference>
<dbReference type="Gene3D" id="3.40.50.1000">
    <property type="entry name" value="HAD superfamily/HAD-like"/>
    <property type="match status" value="1"/>
</dbReference>
<dbReference type="Proteomes" id="UP001595528">
    <property type="component" value="Unassembled WGS sequence"/>
</dbReference>
<dbReference type="InterPro" id="IPR006439">
    <property type="entry name" value="HAD-SF_hydro_IA"/>
</dbReference>
<evidence type="ECO:0000313" key="2">
    <source>
        <dbReference type="EMBL" id="MFC3226932.1"/>
    </source>
</evidence>
<dbReference type="SUPFAM" id="SSF56784">
    <property type="entry name" value="HAD-like"/>
    <property type="match status" value="1"/>
</dbReference>
<accession>A0ABV7KX90</accession>
<protein>
    <submittedName>
        <fullName evidence="2">HAD-IA family hydrolase</fullName>
    </submittedName>
</protein>
<dbReference type="InterPro" id="IPR011945">
    <property type="entry name" value="HAD-SF_ppase_IA/epoxid_hydro_N"/>
</dbReference>
<dbReference type="SFLD" id="SFLDS00003">
    <property type="entry name" value="Haloacid_Dehalogenase"/>
    <property type="match status" value="1"/>
</dbReference>
<proteinExistence type="predicted"/>
<dbReference type="InterPro" id="IPR036412">
    <property type="entry name" value="HAD-like_sf"/>
</dbReference>